<evidence type="ECO:0000256" key="1">
    <source>
        <dbReference type="SAM" id="MobiDB-lite"/>
    </source>
</evidence>
<dbReference type="EMBL" id="JAHZUY010000042">
    <property type="protein sequence ID" value="MBW8270502.1"/>
    <property type="molecule type" value="Genomic_DNA"/>
</dbReference>
<evidence type="ECO:0000313" key="3">
    <source>
        <dbReference type="Proteomes" id="UP001519924"/>
    </source>
</evidence>
<organism evidence="2 3">
    <name type="scientific">Caldovatus aquaticus</name>
    <dbReference type="NCBI Taxonomy" id="2865671"/>
    <lineage>
        <taxon>Bacteria</taxon>
        <taxon>Pseudomonadati</taxon>
        <taxon>Pseudomonadota</taxon>
        <taxon>Alphaproteobacteria</taxon>
        <taxon>Acetobacterales</taxon>
        <taxon>Roseomonadaceae</taxon>
        <taxon>Caldovatus</taxon>
    </lineage>
</organism>
<dbReference type="RefSeq" id="WP_220118243.1">
    <property type="nucleotide sequence ID" value="NZ_JAHZUY010000042.1"/>
</dbReference>
<gene>
    <name evidence="2" type="ORF">K1J50_13525</name>
</gene>
<protein>
    <submittedName>
        <fullName evidence="2">Uncharacterized protein</fullName>
    </submittedName>
</protein>
<evidence type="ECO:0000313" key="2">
    <source>
        <dbReference type="EMBL" id="MBW8270502.1"/>
    </source>
</evidence>
<keyword evidence="3" id="KW-1185">Reference proteome</keyword>
<name>A0ABS7F6C8_9PROT</name>
<sequence length="150" mass="15436">MRDEVPGMAAAAPAVGVAALVGDEFAGRGDSRDRRGGGGDGGAVAAGRQDRVRAALLVAERVAPGGAPTARAADRLVAGIAFPPFAPAAERCAFTAALPIGAPRGGSAQATRAARMRCQSPRWLQRFQRLKTVAYGPYSGGRARQRQPSR</sequence>
<feature type="region of interest" description="Disordered" evidence="1">
    <location>
        <begin position="26"/>
        <end position="46"/>
    </location>
</feature>
<dbReference type="Proteomes" id="UP001519924">
    <property type="component" value="Unassembled WGS sequence"/>
</dbReference>
<feature type="non-terminal residue" evidence="2">
    <location>
        <position position="150"/>
    </location>
</feature>
<reference evidence="2 3" key="1">
    <citation type="submission" date="2021-08" db="EMBL/GenBank/DDBJ databases">
        <title>Caldovatus sediminis gen. nov., sp. nov., a moderately thermophilic bacterium isolated from a hot spring.</title>
        <authorList>
            <person name="Hu C.-J."/>
            <person name="Li W.-J."/>
            <person name="Xian W.-D."/>
        </authorList>
    </citation>
    <scope>NUCLEOTIDE SEQUENCE [LARGE SCALE GENOMIC DNA]</scope>
    <source>
        <strain evidence="2 3">SYSU G05006</strain>
    </source>
</reference>
<accession>A0ABS7F6C8</accession>
<proteinExistence type="predicted"/>
<comment type="caution">
    <text evidence="2">The sequence shown here is derived from an EMBL/GenBank/DDBJ whole genome shotgun (WGS) entry which is preliminary data.</text>
</comment>
<feature type="compositionally biased region" description="Basic and acidic residues" evidence="1">
    <location>
        <begin position="26"/>
        <end position="37"/>
    </location>
</feature>